<protein>
    <submittedName>
        <fullName evidence="1">Uncharacterized protein</fullName>
    </submittedName>
</protein>
<keyword evidence="2" id="KW-1185">Reference proteome</keyword>
<evidence type="ECO:0000313" key="2">
    <source>
        <dbReference type="Proteomes" id="UP000676456"/>
    </source>
</evidence>
<gene>
    <name evidence="1" type="ORF">KHA91_11340</name>
</gene>
<dbReference type="InterPro" id="IPR017642">
    <property type="entry name" value="DNA_S_mod_DndB"/>
</dbReference>
<name>A0A942UPT8_9BACI</name>
<reference evidence="1 2" key="1">
    <citation type="submission" date="2021-05" db="EMBL/GenBank/DDBJ databases">
        <title>Novel Bacillus species.</title>
        <authorList>
            <person name="Liu G."/>
        </authorList>
    </citation>
    <scope>NUCLEOTIDE SEQUENCE [LARGE SCALE GENOMIC DNA]</scope>
    <source>
        <strain evidence="1 2">FJAT-49682</strain>
    </source>
</reference>
<evidence type="ECO:0000313" key="1">
    <source>
        <dbReference type="EMBL" id="MBS4223337.1"/>
    </source>
</evidence>
<organism evidence="1 2">
    <name type="scientific">Lederbergia citrea</name>
    <dbReference type="NCBI Taxonomy" id="2833581"/>
    <lineage>
        <taxon>Bacteria</taxon>
        <taxon>Bacillati</taxon>
        <taxon>Bacillota</taxon>
        <taxon>Bacilli</taxon>
        <taxon>Bacillales</taxon>
        <taxon>Bacillaceae</taxon>
        <taxon>Lederbergia</taxon>
    </lineage>
</organism>
<accession>A0A942UPT8</accession>
<dbReference type="EMBL" id="JAGYPN010000002">
    <property type="protein sequence ID" value="MBS4223337.1"/>
    <property type="molecule type" value="Genomic_DNA"/>
</dbReference>
<proteinExistence type="predicted"/>
<dbReference type="Proteomes" id="UP000676456">
    <property type="component" value="Unassembled WGS sequence"/>
</dbReference>
<dbReference type="Pfam" id="PF14072">
    <property type="entry name" value="DndB"/>
    <property type="match status" value="1"/>
</dbReference>
<sequence length="338" mass="39819">MITDIIFKKQQSITSYTIEELEKMYMEGRVELRETNKLQVRQIRRYILDNAHEERIYFPPIVAYKKDGKLFIIDGTQRIRAFIQLYELIFKGIKSDNHQEVKNATRLMEMMKDTQIAIQIFEGLSEKEANQMYVDFNTKGKKVALSKRIAFDSRNEINKITNMVLHNNTMLRVAGVETEKRAVIRPANKKFISLSQLRQIISIFLTGKIMNGHEDKNMELSLQIDEYLELIHIWFNELFDLYPADTIGDYEESMLASFPLLLATVMYALTGVEELPYQERKSLIVSRMRGLNGVDWSRTNPIWMNFEGSKRGAYKYFYLDSNKKNIDRMTEWLKQEGR</sequence>
<comment type="caution">
    <text evidence="1">The sequence shown here is derived from an EMBL/GenBank/DDBJ whole genome shotgun (WGS) entry which is preliminary data.</text>
</comment>
<dbReference type="RefSeq" id="WP_213098356.1">
    <property type="nucleotide sequence ID" value="NZ_JAGYPN010000002.1"/>
</dbReference>
<dbReference type="AlphaFoldDB" id="A0A942UPT8"/>